<evidence type="ECO:0008006" key="4">
    <source>
        <dbReference type="Google" id="ProtNLM"/>
    </source>
</evidence>
<sequence>MGLIKAAIIVGGGAYAIKKISAHREQKKQGRMAFDQNMASGPHQPQYRDYPEQPQQHQYYDEKHQSRNEKSRGLDAGAEQYTDYPARQRQQQYSPPPQAAVHPYALEFVDRRGSSSPQQQQQQWRLSNSHNAPLPQGHENGYYPPPSYHQNASMAGQRNVTSGFVEPDELSLSDAHSQGPSAWDRKGRRESGSGTPAGAAGLSPKEYLERHLSK</sequence>
<comment type="caution">
    <text evidence="2">The sequence shown here is derived from an EMBL/GenBank/DDBJ whole genome shotgun (WGS) entry which is preliminary data.</text>
</comment>
<dbReference type="RefSeq" id="XP_064702655.1">
    <property type="nucleotide sequence ID" value="XM_064850586.1"/>
</dbReference>
<accession>A0AAV9MZF5</accession>
<feature type="compositionally biased region" description="Polar residues" evidence="1">
    <location>
        <begin position="148"/>
        <end position="162"/>
    </location>
</feature>
<keyword evidence="3" id="KW-1185">Reference proteome</keyword>
<feature type="compositionally biased region" description="Basic and acidic residues" evidence="1">
    <location>
        <begin position="59"/>
        <end position="73"/>
    </location>
</feature>
<reference evidence="2 3" key="1">
    <citation type="submission" date="2023-08" db="EMBL/GenBank/DDBJ databases">
        <title>Black Yeasts Isolated from many extreme environments.</title>
        <authorList>
            <person name="Coleine C."/>
            <person name="Stajich J.E."/>
            <person name="Selbmann L."/>
        </authorList>
    </citation>
    <scope>NUCLEOTIDE SEQUENCE [LARGE SCALE GENOMIC DNA]</scope>
    <source>
        <strain evidence="2 3">CCFEE 5792</strain>
    </source>
</reference>
<evidence type="ECO:0000256" key="1">
    <source>
        <dbReference type="SAM" id="MobiDB-lite"/>
    </source>
</evidence>
<dbReference type="EMBL" id="JAVRRD010000027">
    <property type="protein sequence ID" value="KAK5047088.1"/>
    <property type="molecule type" value="Genomic_DNA"/>
</dbReference>
<evidence type="ECO:0000313" key="2">
    <source>
        <dbReference type="EMBL" id="KAK5047088.1"/>
    </source>
</evidence>
<name>A0AAV9MZF5_9EURO</name>
<gene>
    <name evidence="2" type="ORF">LTR84_007031</name>
</gene>
<feature type="region of interest" description="Disordered" evidence="1">
    <location>
        <begin position="36"/>
        <end position="98"/>
    </location>
</feature>
<dbReference type="GeneID" id="89975199"/>
<evidence type="ECO:0000313" key="3">
    <source>
        <dbReference type="Proteomes" id="UP001358417"/>
    </source>
</evidence>
<organism evidence="2 3">
    <name type="scientific">Exophiala bonariae</name>
    <dbReference type="NCBI Taxonomy" id="1690606"/>
    <lineage>
        <taxon>Eukaryota</taxon>
        <taxon>Fungi</taxon>
        <taxon>Dikarya</taxon>
        <taxon>Ascomycota</taxon>
        <taxon>Pezizomycotina</taxon>
        <taxon>Eurotiomycetes</taxon>
        <taxon>Chaetothyriomycetidae</taxon>
        <taxon>Chaetothyriales</taxon>
        <taxon>Herpotrichiellaceae</taxon>
        <taxon>Exophiala</taxon>
    </lineage>
</organism>
<proteinExistence type="predicted"/>
<protein>
    <recommendedName>
        <fullName evidence="4">DUF3824 domain-containing protein</fullName>
    </recommendedName>
</protein>
<feature type="region of interest" description="Disordered" evidence="1">
    <location>
        <begin position="111"/>
        <end position="214"/>
    </location>
</feature>
<dbReference type="Proteomes" id="UP001358417">
    <property type="component" value="Unassembled WGS sequence"/>
</dbReference>
<feature type="compositionally biased region" description="Low complexity" evidence="1">
    <location>
        <begin position="84"/>
        <end position="93"/>
    </location>
</feature>
<dbReference type="AlphaFoldDB" id="A0AAV9MZF5"/>